<feature type="domain" description="Formylmethanofuran dehydrogenase subunit E" evidence="5">
    <location>
        <begin position="9"/>
        <end position="130"/>
    </location>
</feature>
<dbReference type="PANTHER" id="PTHR39418:SF1">
    <property type="entry name" value="DEHYDROGENASE"/>
    <property type="match status" value="1"/>
</dbReference>
<accession>A0AAW4L2M0</accession>
<evidence type="ECO:0000313" key="6">
    <source>
        <dbReference type="EMBL" id="MBT0664979.1"/>
    </source>
</evidence>
<dbReference type="Proteomes" id="UP000811899">
    <property type="component" value="Unassembled WGS sequence"/>
</dbReference>
<dbReference type="Pfam" id="PF01258">
    <property type="entry name" value="zf-dskA_traR"/>
    <property type="match status" value="1"/>
</dbReference>
<evidence type="ECO:0000256" key="2">
    <source>
        <dbReference type="ARBA" id="ARBA00022771"/>
    </source>
</evidence>
<dbReference type="PANTHER" id="PTHR39418">
    <property type="entry name" value="DEHYDROGENASE-RELATED"/>
    <property type="match status" value="1"/>
</dbReference>
<proteinExistence type="predicted"/>
<feature type="domain" description="Zinc finger DksA/TraR C4-type" evidence="4">
    <location>
        <begin position="143"/>
        <end position="169"/>
    </location>
</feature>
<protein>
    <submittedName>
        <fullName evidence="6">TraR/DksA C4-type zinc finger protein</fullName>
    </submittedName>
</protein>
<dbReference type="GO" id="GO:0008270">
    <property type="term" value="F:zinc ion binding"/>
    <property type="evidence" value="ECO:0007669"/>
    <property type="project" value="UniProtKB-KW"/>
</dbReference>
<evidence type="ECO:0000259" key="4">
    <source>
        <dbReference type="Pfam" id="PF01258"/>
    </source>
</evidence>
<evidence type="ECO:0000313" key="7">
    <source>
        <dbReference type="Proteomes" id="UP000811899"/>
    </source>
</evidence>
<dbReference type="AlphaFoldDB" id="A0AAW4L2M0"/>
<dbReference type="Gene3D" id="3.30.1330.130">
    <property type="match status" value="1"/>
</dbReference>
<keyword evidence="1" id="KW-0479">Metal-binding</keyword>
<keyword evidence="2" id="KW-0863">Zinc-finger</keyword>
<dbReference type="Pfam" id="PF02663">
    <property type="entry name" value="FmdE"/>
    <property type="match status" value="1"/>
</dbReference>
<comment type="caution">
    <text evidence="6">The sequence shown here is derived from an EMBL/GenBank/DDBJ whole genome shotgun (WGS) entry which is preliminary data.</text>
</comment>
<organism evidence="6 7">
    <name type="scientific">Geoanaerobacter pelophilus</name>
    <dbReference type="NCBI Taxonomy" id="60036"/>
    <lineage>
        <taxon>Bacteria</taxon>
        <taxon>Pseudomonadati</taxon>
        <taxon>Thermodesulfobacteriota</taxon>
        <taxon>Desulfuromonadia</taxon>
        <taxon>Geobacterales</taxon>
        <taxon>Geobacteraceae</taxon>
        <taxon>Geoanaerobacter</taxon>
    </lineage>
</organism>
<keyword evidence="3" id="KW-0862">Zinc</keyword>
<evidence type="ECO:0000256" key="1">
    <source>
        <dbReference type="ARBA" id="ARBA00022723"/>
    </source>
</evidence>
<dbReference type="InterPro" id="IPR053194">
    <property type="entry name" value="tRNA_methyltr_O"/>
</dbReference>
<name>A0AAW4L2M0_9BACT</name>
<dbReference type="PIRSF" id="PIRSF006578">
    <property type="entry name" value="FwdE"/>
    <property type="match status" value="1"/>
</dbReference>
<gene>
    <name evidence="6" type="ORF">KI809_11800</name>
</gene>
<keyword evidence="7" id="KW-1185">Reference proteome</keyword>
<sequence>MNYSDIVAFHGHQCPGLAIGYRLALAAMAALKVSRAGDEELVAIVENDACGVDALQYVTGCTFGKGNLIFRDYGKQVYTVYSRKSGTGVRVVYRDDGVPPEFRDDRQKREAFIRNAPQEAIITLRHVEIDEPETARKRKSFNCAVCGEPVMETRLRETSNGPACIPCAEQLRG</sequence>
<dbReference type="SUPFAM" id="SSF143555">
    <property type="entry name" value="FwdE-like"/>
    <property type="match status" value="1"/>
</dbReference>
<reference evidence="6 7" key="1">
    <citation type="submission" date="2021-05" db="EMBL/GenBank/DDBJ databases">
        <title>The draft genome of Geobacter pelophilus DSM 12255.</title>
        <authorList>
            <person name="Xu Z."/>
            <person name="Masuda Y."/>
            <person name="Itoh H."/>
            <person name="Senoo K."/>
        </authorList>
    </citation>
    <scope>NUCLEOTIDE SEQUENCE [LARGE SCALE GENOMIC DNA]</scope>
    <source>
        <strain evidence="6 7">DSM 12255</strain>
    </source>
</reference>
<evidence type="ECO:0000259" key="5">
    <source>
        <dbReference type="Pfam" id="PF02663"/>
    </source>
</evidence>
<dbReference type="InterPro" id="IPR026328">
    <property type="entry name" value="FmdE"/>
</dbReference>
<dbReference type="RefSeq" id="WP_214171749.1">
    <property type="nucleotide sequence ID" value="NZ_JAHCVJ010000004.1"/>
</dbReference>
<dbReference type="InterPro" id="IPR000962">
    <property type="entry name" value="Znf_DskA_TraR"/>
</dbReference>
<evidence type="ECO:0000256" key="3">
    <source>
        <dbReference type="ARBA" id="ARBA00022833"/>
    </source>
</evidence>
<dbReference type="EMBL" id="JAHCVJ010000004">
    <property type="protein sequence ID" value="MBT0664979.1"/>
    <property type="molecule type" value="Genomic_DNA"/>
</dbReference>
<dbReference type="InterPro" id="IPR003814">
    <property type="entry name" value="FmdEsu_dom"/>
</dbReference>